<dbReference type="PROSITE" id="PS50977">
    <property type="entry name" value="HTH_TETR_2"/>
    <property type="match status" value="1"/>
</dbReference>
<dbReference type="PRINTS" id="PR00455">
    <property type="entry name" value="HTHTETR"/>
</dbReference>
<dbReference type="InterPro" id="IPR040611">
    <property type="entry name" value="AlkX_C"/>
</dbReference>
<name>A0A417Y688_9ACTN</name>
<dbReference type="OrthoDB" id="4537420at2"/>
<sequence>MSAVAPLRPGPADPDAAARIRERILDAATECLIAEGLGARLHAMIAERAGISRPTVYKYVGDQAAILDAVLDRELDRFFGSAMPILSRSDDLEAHLVSAIAFVVDYAREHALLQKALREHPELILPALTTESGALVERVVALFEEQLGRALTRSASTGLEPRAAAEWAYRIVISLITTPTVALDQEGTRQYVDSLIRLMSIAGAEGSQRPAEG</sequence>
<dbReference type="RefSeq" id="WP_118923013.1">
    <property type="nucleotide sequence ID" value="NZ_QXGH01000010.1"/>
</dbReference>
<comment type="caution">
    <text evidence="4">The sequence shown here is derived from an EMBL/GenBank/DDBJ whole genome shotgun (WGS) entry which is preliminary data.</text>
</comment>
<dbReference type="Pfam" id="PF18556">
    <property type="entry name" value="TetR_C_35"/>
    <property type="match status" value="1"/>
</dbReference>
<dbReference type="InterPro" id="IPR050109">
    <property type="entry name" value="HTH-type_TetR-like_transc_reg"/>
</dbReference>
<evidence type="ECO:0000313" key="5">
    <source>
        <dbReference type="Proteomes" id="UP000283644"/>
    </source>
</evidence>
<dbReference type="EMBL" id="QXGH01000010">
    <property type="protein sequence ID" value="RHW28212.1"/>
    <property type="molecule type" value="Genomic_DNA"/>
</dbReference>
<feature type="domain" description="HTH tetR-type" evidence="3">
    <location>
        <begin position="18"/>
        <end position="78"/>
    </location>
</feature>
<evidence type="ECO:0000313" key="4">
    <source>
        <dbReference type="EMBL" id="RHW28212.1"/>
    </source>
</evidence>
<dbReference type="PANTHER" id="PTHR30055:SF153">
    <property type="entry name" value="HTH-TYPE TRANSCRIPTIONAL REPRESSOR RV3405C"/>
    <property type="match status" value="1"/>
</dbReference>
<dbReference type="InterPro" id="IPR009057">
    <property type="entry name" value="Homeodomain-like_sf"/>
</dbReference>
<keyword evidence="1 2" id="KW-0238">DNA-binding</keyword>
<organism evidence="4 5">
    <name type="scientific">Nocardioides immobilis</name>
    <dbReference type="NCBI Taxonomy" id="2049295"/>
    <lineage>
        <taxon>Bacteria</taxon>
        <taxon>Bacillati</taxon>
        <taxon>Actinomycetota</taxon>
        <taxon>Actinomycetes</taxon>
        <taxon>Propionibacteriales</taxon>
        <taxon>Nocardioidaceae</taxon>
        <taxon>Nocardioides</taxon>
    </lineage>
</organism>
<evidence type="ECO:0000256" key="2">
    <source>
        <dbReference type="PROSITE-ProRule" id="PRU00335"/>
    </source>
</evidence>
<dbReference type="GO" id="GO:0000976">
    <property type="term" value="F:transcription cis-regulatory region binding"/>
    <property type="evidence" value="ECO:0007669"/>
    <property type="project" value="TreeGrafter"/>
</dbReference>
<protein>
    <submittedName>
        <fullName evidence="4">TetR/AcrR family transcriptional regulator</fullName>
    </submittedName>
</protein>
<dbReference type="AlphaFoldDB" id="A0A417Y688"/>
<accession>A0A417Y688</accession>
<feature type="DNA-binding region" description="H-T-H motif" evidence="2">
    <location>
        <begin position="41"/>
        <end position="60"/>
    </location>
</feature>
<dbReference type="Gene3D" id="1.10.357.10">
    <property type="entry name" value="Tetracycline Repressor, domain 2"/>
    <property type="match status" value="1"/>
</dbReference>
<dbReference type="Pfam" id="PF00440">
    <property type="entry name" value="TetR_N"/>
    <property type="match status" value="1"/>
</dbReference>
<dbReference type="InterPro" id="IPR001647">
    <property type="entry name" value="HTH_TetR"/>
</dbReference>
<dbReference type="PANTHER" id="PTHR30055">
    <property type="entry name" value="HTH-TYPE TRANSCRIPTIONAL REGULATOR RUTR"/>
    <property type="match status" value="1"/>
</dbReference>
<keyword evidence="5" id="KW-1185">Reference proteome</keyword>
<proteinExistence type="predicted"/>
<evidence type="ECO:0000259" key="3">
    <source>
        <dbReference type="PROSITE" id="PS50977"/>
    </source>
</evidence>
<reference evidence="4 5" key="1">
    <citation type="submission" date="2018-09" db="EMBL/GenBank/DDBJ databases">
        <title>Genome sequencing of Nocardioides immobilis CCTCC AB 2017083 for comparison to Nocardioides silvaticus.</title>
        <authorList>
            <person name="Li C."/>
            <person name="Wang G."/>
        </authorList>
    </citation>
    <scope>NUCLEOTIDE SEQUENCE [LARGE SCALE GENOMIC DNA]</scope>
    <source>
        <strain evidence="4 5">CCTCC AB 2017083</strain>
    </source>
</reference>
<gene>
    <name evidence="4" type="ORF">D0Z08_04305</name>
</gene>
<dbReference type="Proteomes" id="UP000283644">
    <property type="component" value="Unassembled WGS sequence"/>
</dbReference>
<dbReference type="SUPFAM" id="SSF46689">
    <property type="entry name" value="Homeodomain-like"/>
    <property type="match status" value="1"/>
</dbReference>
<dbReference type="GO" id="GO:0003700">
    <property type="term" value="F:DNA-binding transcription factor activity"/>
    <property type="evidence" value="ECO:0007669"/>
    <property type="project" value="TreeGrafter"/>
</dbReference>
<evidence type="ECO:0000256" key="1">
    <source>
        <dbReference type="ARBA" id="ARBA00023125"/>
    </source>
</evidence>